<evidence type="ECO:0000256" key="1">
    <source>
        <dbReference type="ARBA" id="ARBA00007150"/>
    </source>
</evidence>
<keyword evidence="3 8" id="KW-0808">Transferase</keyword>
<evidence type="ECO:0000256" key="3">
    <source>
        <dbReference type="ARBA" id="ARBA00022679"/>
    </source>
</evidence>
<keyword evidence="4 7" id="KW-0812">Transmembrane</keyword>
<keyword evidence="5 7" id="KW-1133">Transmembrane helix</keyword>
<dbReference type="Proteomes" id="UP000199645">
    <property type="component" value="Unassembled WGS sequence"/>
</dbReference>
<dbReference type="PANTHER" id="PTHR30589:SF0">
    <property type="entry name" value="PHOSPHATIDYLGLYCEROL--PROLIPOPROTEIN DIACYLGLYCERYL TRANSFERASE"/>
    <property type="match status" value="1"/>
</dbReference>
<proteinExistence type="inferred from homology"/>
<dbReference type="OrthoDB" id="871140at2"/>
<keyword evidence="6 7" id="KW-0472">Membrane</keyword>
<dbReference type="Pfam" id="PF01790">
    <property type="entry name" value="LGT"/>
    <property type="match status" value="1"/>
</dbReference>
<dbReference type="InterPro" id="IPR001640">
    <property type="entry name" value="Lgt"/>
</dbReference>
<sequence>MQIGLLPAEAHDVFVGAGVVVAGALFAYEVRRRRRTDPRLWYLVAGALVGGLLVSRLAGWARHLDPGRNAGLVQQWLHGGRSILSGLVGAYVGVLIAKRLCRYPWRTGDLFAPAIAAGLAIGRIGCLLTERPGTPTGASWGVTLSRADAARFPGTPFAVPLHPSFAYEIVFQIFALTLLIACRDRPARPDVLFTAYLAAYAVFRFAVEFVRGNEVAAAGLTRPQIFLICCLPLLGWRLRALRAARREETAWA</sequence>
<organism evidence="8 9">
    <name type="scientific">Actinoplanes philippinensis</name>
    <dbReference type="NCBI Taxonomy" id="35752"/>
    <lineage>
        <taxon>Bacteria</taxon>
        <taxon>Bacillati</taxon>
        <taxon>Actinomycetota</taxon>
        <taxon>Actinomycetes</taxon>
        <taxon>Micromonosporales</taxon>
        <taxon>Micromonosporaceae</taxon>
        <taxon>Actinoplanes</taxon>
    </lineage>
</organism>
<evidence type="ECO:0000256" key="6">
    <source>
        <dbReference type="ARBA" id="ARBA00023136"/>
    </source>
</evidence>
<comment type="similarity">
    <text evidence="1">Belongs to the Lgt family.</text>
</comment>
<dbReference type="GO" id="GO:0042158">
    <property type="term" value="P:lipoprotein biosynthetic process"/>
    <property type="evidence" value="ECO:0007669"/>
    <property type="project" value="InterPro"/>
</dbReference>
<evidence type="ECO:0000256" key="5">
    <source>
        <dbReference type="ARBA" id="ARBA00022989"/>
    </source>
</evidence>
<keyword evidence="9" id="KW-1185">Reference proteome</keyword>
<feature type="transmembrane region" description="Helical" evidence="7">
    <location>
        <begin position="79"/>
        <end position="98"/>
    </location>
</feature>
<dbReference type="GO" id="GO:0005886">
    <property type="term" value="C:plasma membrane"/>
    <property type="evidence" value="ECO:0007669"/>
    <property type="project" value="InterPro"/>
</dbReference>
<evidence type="ECO:0000313" key="9">
    <source>
        <dbReference type="Proteomes" id="UP000199645"/>
    </source>
</evidence>
<feature type="transmembrane region" description="Helical" evidence="7">
    <location>
        <begin position="40"/>
        <end position="59"/>
    </location>
</feature>
<keyword evidence="2" id="KW-1003">Cell membrane</keyword>
<accession>A0A1I2GYM1</accession>
<keyword evidence="8" id="KW-0449">Lipoprotein</keyword>
<evidence type="ECO:0000256" key="2">
    <source>
        <dbReference type="ARBA" id="ARBA00022475"/>
    </source>
</evidence>
<reference evidence="8 9" key="1">
    <citation type="submission" date="2016-10" db="EMBL/GenBank/DDBJ databases">
        <authorList>
            <person name="de Groot N.N."/>
        </authorList>
    </citation>
    <scope>NUCLEOTIDE SEQUENCE [LARGE SCALE GENOMIC DNA]</scope>
    <source>
        <strain evidence="8 9">DSM 43019</strain>
    </source>
</reference>
<dbReference type="STRING" id="35752.SAMN05421541_107237"/>
<dbReference type="GO" id="GO:0008961">
    <property type="term" value="F:phosphatidylglycerol-prolipoprotein diacylglyceryl transferase activity"/>
    <property type="evidence" value="ECO:0007669"/>
    <property type="project" value="InterPro"/>
</dbReference>
<gene>
    <name evidence="8" type="ORF">SAMN05421541_107237</name>
</gene>
<dbReference type="PANTHER" id="PTHR30589">
    <property type="entry name" value="PROLIPOPROTEIN DIACYLGLYCERYL TRANSFERASE"/>
    <property type="match status" value="1"/>
</dbReference>
<dbReference type="EMBL" id="FONV01000007">
    <property type="protein sequence ID" value="SFF21686.1"/>
    <property type="molecule type" value="Genomic_DNA"/>
</dbReference>
<protein>
    <submittedName>
        <fullName evidence="8">Prolipoprotein diacylglyceryltransferase</fullName>
    </submittedName>
</protein>
<evidence type="ECO:0000256" key="7">
    <source>
        <dbReference type="SAM" id="Phobius"/>
    </source>
</evidence>
<evidence type="ECO:0000256" key="4">
    <source>
        <dbReference type="ARBA" id="ARBA00022692"/>
    </source>
</evidence>
<name>A0A1I2GYM1_9ACTN</name>
<evidence type="ECO:0000313" key="8">
    <source>
        <dbReference type="EMBL" id="SFF21686.1"/>
    </source>
</evidence>
<dbReference type="RefSeq" id="WP_093616201.1">
    <property type="nucleotide sequence ID" value="NZ_BOMT01000043.1"/>
</dbReference>
<dbReference type="AlphaFoldDB" id="A0A1I2GYM1"/>
<feature type="transmembrane region" description="Helical" evidence="7">
    <location>
        <begin position="12"/>
        <end position="28"/>
    </location>
</feature>